<evidence type="ECO:0000313" key="1">
    <source>
        <dbReference type="EMBL" id="KAI3738842.1"/>
    </source>
</evidence>
<sequence length="76" mass="8632">MDLQIWTVNILHLNPIYNPPFPYSSSCLTHPSLRASKIRFTNSHPPWLSSSRKLPPAVSTKSRTCPWPTSVAWNSN</sequence>
<evidence type="ECO:0000313" key="2">
    <source>
        <dbReference type="Proteomes" id="UP001055811"/>
    </source>
</evidence>
<reference evidence="1 2" key="2">
    <citation type="journal article" date="2022" name="Mol. Ecol. Resour.">
        <title>The genomes of chicory, endive, great burdock and yacon provide insights into Asteraceae paleo-polyploidization history and plant inulin production.</title>
        <authorList>
            <person name="Fan W."/>
            <person name="Wang S."/>
            <person name="Wang H."/>
            <person name="Wang A."/>
            <person name="Jiang F."/>
            <person name="Liu H."/>
            <person name="Zhao H."/>
            <person name="Xu D."/>
            <person name="Zhang Y."/>
        </authorList>
    </citation>
    <scope>NUCLEOTIDE SEQUENCE [LARGE SCALE GENOMIC DNA]</scope>
    <source>
        <strain evidence="2">cv. Punajuju</strain>
        <tissue evidence="1">Leaves</tissue>
    </source>
</reference>
<proteinExistence type="predicted"/>
<comment type="caution">
    <text evidence="1">The sequence shown here is derived from an EMBL/GenBank/DDBJ whole genome shotgun (WGS) entry which is preliminary data.</text>
</comment>
<reference evidence="2" key="1">
    <citation type="journal article" date="2022" name="Mol. Ecol. Resour.">
        <title>The genomes of chicory, endive, great burdock and yacon provide insights into Asteraceae palaeo-polyploidization history and plant inulin production.</title>
        <authorList>
            <person name="Fan W."/>
            <person name="Wang S."/>
            <person name="Wang H."/>
            <person name="Wang A."/>
            <person name="Jiang F."/>
            <person name="Liu H."/>
            <person name="Zhao H."/>
            <person name="Xu D."/>
            <person name="Zhang Y."/>
        </authorList>
    </citation>
    <scope>NUCLEOTIDE SEQUENCE [LARGE SCALE GENOMIC DNA]</scope>
    <source>
        <strain evidence="2">cv. Punajuju</strain>
    </source>
</reference>
<organism evidence="1 2">
    <name type="scientific">Cichorium intybus</name>
    <name type="common">Chicory</name>
    <dbReference type="NCBI Taxonomy" id="13427"/>
    <lineage>
        <taxon>Eukaryota</taxon>
        <taxon>Viridiplantae</taxon>
        <taxon>Streptophyta</taxon>
        <taxon>Embryophyta</taxon>
        <taxon>Tracheophyta</taxon>
        <taxon>Spermatophyta</taxon>
        <taxon>Magnoliopsida</taxon>
        <taxon>eudicotyledons</taxon>
        <taxon>Gunneridae</taxon>
        <taxon>Pentapetalae</taxon>
        <taxon>asterids</taxon>
        <taxon>campanulids</taxon>
        <taxon>Asterales</taxon>
        <taxon>Asteraceae</taxon>
        <taxon>Cichorioideae</taxon>
        <taxon>Cichorieae</taxon>
        <taxon>Cichoriinae</taxon>
        <taxon>Cichorium</taxon>
    </lineage>
</organism>
<accession>A0ACB9CX05</accession>
<keyword evidence="2" id="KW-1185">Reference proteome</keyword>
<dbReference type="Proteomes" id="UP001055811">
    <property type="component" value="Linkage Group LG05"/>
</dbReference>
<dbReference type="EMBL" id="CM042013">
    <property type="protein sequence ID" value="KAI3738842.1"/>
    <property type="molecule type" value="Genomic_DNA"/>
</dbReference>
<protein>
    <submittedName>
        <fullName evidence="1">Uncharacterized protein</fullName>
    </submittedName>
</protein>
<name>A0ACB9CX05_CICIN</name>
<gene>
    <name evidence="1" type="ORF">L2E82_29031</name>
</gene>